<organism evidence="9 10">
    <name type="scientific">Acrocarpospora macrocephala</name>
    <dbReference type="NCBI Taxonomy" id="150177"/>
    <lineage>
        <taxon>Bacteria</taxon>
        <taxon>Bacillati</taxon>
        <taxon>Actinomycetota</taxon>
        <taxon>Actinomycetes</taxon>
        <taxon>Streptosporangiales</taxon>
        <taxon>Streptosporangiaceae</taxon>
        <taxon>Acrocarpospora</taxon>
    </lineage>
</organism>
<feature type="transmembrane region" description="Helical" evidence="7">
    <location>
        <begin position="273"/>
        <end position="294"/>
    </location>
</feature>
<dbReference type="InterPro" id="IPR011009">
    <property type="entry name" value="Kinase-like_dom_sf"/>
</dbReference>
<keyword evidence="2" id="KW-0723">Serine/threonine-protein kinase</keyword>
<dbReference type="PROSITE" id="PS00108">
    <property type="entry name" value="PROTEIN_KINASE_ST"/>
    <property type="match status" value="1"/>
</dbReference>
<evidence type="ECO:0000256" key="5">
    <source>
        <dbReference type="ARBA" id="ARBA00022777"/>
    </source>
</evidence>
<evidence type="ECO:0000256" key="6">
    <source>
        <dbReference type="ARBA" id="ARBA00022840"/>
    </source>
</evidence>
<dbReference type="SUPFAM" id="SSF56112">
    <property type="entry name" value="Protein kinase-like (PK-like)"/>
    <property type="match status" value="1"/>
</dbReference>
<evidence type="ECO:0000256" key="2">
    <source>
        <dbReference type="ARBA" id="ARBA00022527"/>
    </source>
</evidence>
<sequence length="446" mass="47478">MNLLAGRYRLVEPLGQGGEGTVWRAHDELLRREVAVKQMRVPARLSPGELAEYTGRALQEARAAGRLSHPSIVMIHDVVPHDGQPWIIMDLVPGTSLDKLIPLPSNRVAEIGLSILDALALAHHNGILHRDVKPANVLIGEDGRAMLADFGIAAPLGSDPADSSGSPAYMAPERFRRKPAGPPSDLWSLGATLYTAVEGRGPFHRELPAAVLAAVLMHEPPPMIRATPGLARVILALLDKDPSRRPPAPAARHMLQSLLPPPVVVRPRRTGRWVAIGALTVALGVAAGLAAWNLGSDQDTPGRFTALPDPCEGLTTRQANELLGDGADRGEQDGDSCGWAQHRTNTTLTITYHLNPAEAGENHAARAFDGYRSGGAAEAYTLAQDAFTRNISEPGVTGTSVWFRQSNLIVEVAYRQSGVASPDASERSPTWQAATHAATLVSVGLG</sequence>
<dbReference type="GO" id="GO:0005524">
    <property type="term" value="F:ATP binding"/>
    <property type="evidence" value="ECO:0007669"/>
    <property type="project" value="UniProtKB-KW"/>
</dbReference>
<keyword evidence="10" id="KW-1185">Reference proteome</keyword>
<dbReference type="SMART" id="SM00220">
    <property type="entry name" value="S_TKc"/>
    <property type="match status" value="1"/>
</dbReference>
<dbReference type="AlphaFoldDB" id="A0A5M3XD22"/>
<protein>
    <recommendedName>
        <fullName evidence="1">non-specific serine/threonine protein kinase</fullName>
        <ecNumber evidence="1">2.7.11.1</ecNumber>
    </recommendedName>
</protein>
<keyword evidence="5" id="KW-0418">Kinase</keyword>
<evidence type="ECO:0000256" key="3">
    <source>
        <dbReference type="ARBA" id="ARBA00022679"/>
    </source>
</evidence>
<dbReference type="EC" id="2.7.11.1" evidence="1"/>
<evidence type="ECO:0000256" key="7">
    <source>
        <dbReference type="SAM" id="Phobius"/>
    </source>
</evidence>
<evidence type="ECO:0000259" key="8">
    <source>
        <dbReference type="PROSITE" id="PS50011"/>
    </source>
</evidence>
<name>A0A5M3XD22_9ACTN</name>
<evidence type="ECO:0000313" key="10">
    <source>
        <dbReference type="Proteomes" id="UP000331127"/>
    </source>
</evidence>
<dbReference type="CDD" id="cd14014">
    <property type="entry name" value="STKc_PknB_like"/>
    <property type="match status" value="1"/>
</dbReference>
<dbReference type="RefSeq" id="WP_170323021.1">
    <property type="nucleotide sequence ID" value="NZ_BAAAHL010000050.1"/>
</dbReference>
<evidence type="ECO:0000313" key="9">
    <source>
        <dbReference type="EMBL" id="GES15968.1"/>
    </source>
</evidence>
<keyword evidence="3" id="KW-0808">Transferase</keyword>
<accession>A0A5M3XD22</accession>
<dbReference type="InterPro" id="IPR008271">
    <property type="entry name" value="Ser/Thr_kinase_AS"/>
</dbReference>
<keyword evidence="7" id="KW-0472">Membrane</keyword>
<dbReference type="PANTHER" id="PTHR43289">
    <property type="entry name" value="MITOGEN-ACTIVATED PROTEIN KINASE KINASE KINASE 20-RELATED"/>
    <property type="match status" value="1"/>
</dbReference>
<reference evidence="9 10" key="1">
    <citation type="submission" date="2019-10" db="EMBL/GenBank/DDBJ databases">
        <title>Whole genome shotgun sequence of Acrocarpospora macrocephala NBRC 16266.</title>
        <authorList>
            <person name="Ichikawa N."/>
            <person name="Kimura A."/>
            <person name="Kitahashi Y."/>
            <person name="Komaki H."/>
            <person name="Oguchi A."/>
        </authorList>
    </citation>
    <scope>NUCLEOTIDE SEQUENCE [LARGE SCALE GENOMIC DNA]</scope>
    <source>
        <strain evidence="9 10">NBRC 16266</strain>
    </source>
</reference>
<dbReference type="Gene3D" id="1.10.510.10">
    <property type="entry name" value="Transferase(Phosphotransferase) domain 1"/>
    <property type="match status" value="1"/>
</dbReference>
<dbReference type="PROSITE" id="PS50011">
    <property type="entry name" value="PROTEIN_KINASE_DOM"/>
    <property type="match status" value="1"/>
</dbReference>
<dbReference type="GO" id="GO:0004674">
    <property type="term" value="F:protein serine/threonine kinase activity"/>
    <property type="evidence" value="ECO:0007669"/>
    <property type="project" value="UniProtKB-KW"/>
</dbReference>
<keyword evidence="4" id="KW-0547">Nucleotide-binding</keyword>
<dbReference type="PANTHER" id="PTHR43289:SF6">
    <property type="entry name" value="SERINE_THREONINE-PROTEIN KINASE NEKL-3"/>
    <property type="match status" value="1"/>
</dbReference>
<dbReference type="Proteomes" id="UP000331127">
    <property type="component" value="Unassembled WGS sequence"/>
</dbReference>
<keyword evidence="6" id="KW-0067">ATP-binding</keyword>
<proteinExistence type="predicted"/>
<comment type="caution">
    <text evidence="9">The sequence shown here is derived from an EMBL/GenBank/DDBJ whole genome shotgun (WGS) entry which is preliminary data.</text>
</comment>
<dbReference type="Gene3D" id="3.30.200.20">
    <property type="entry name" value="Phosphorylase Kinase, domain 1"/>
    <property type="match status" value="1"/>
</dbReference>
<gene>
    <name evidence="9" type="ORF">Amac_095660</name>
</gene>
<keyword evidence="7" id="KW-0812">Transmembrane</keyword>
<keyword evidence="7" id="KW-1133">Transmembrane helix</keyword>
<evidence type="ECO:0000256" key="4">
    <source>
        <dbReference type="ARBA" id="ARBA00022741"/>
    </source>
</evidence>
<dbReference type="InterPro" id="IPR000719">
    <property type="entry name" value="Prot_kinase_dom"/>
</dbReference>
<dbReference type="EMBL" id="BLAE01000088">
    <property type="protein sequence ID" value="GES15968.1"/>
    <property type="molecule type" value="Genomic_DNA"/>
</dbReference>
<dbReference type="Pfam" id="PF00069">
    <property type="entry name" value="Pkinase"/>
    <property type="match status" value="1"/>
</dbReference>
<feature type="domain" description="Protein kinase" evidence="8">
    <location>
        <begin position="8"/>
        <end position="259"/>
    </location>
</feature>
<evidence type="ECO:0000256" key="1">
    <source>
        <dbReference type="ARBA" id="ARBA00012513"/>
    </source>
</evidence>